<dbReference type="InterPro" id="IPR017930">
    <property type="entry name" value="Myb_dom"/>
</dbReference>
<name>A0A7J7D1A3_TRIWF</name>
<evidence type="ECO:0000256" key="3">
    <source>
        <dbReference type="SAM" id="MobiDB-lite"/>
    </source>
</evidence>
<feature type="region of interest" description="Disordered" evidence="3">
    <location>
        <begin position="189"/>
        <end position="215"/>
    </location>
</feature>
<comment type="caution">
    <text evidence="6">The sequence shown here is derived from an EMBL/GenBank/DDBJ whole genome shotgun (WGS) entry which is preliminary data.</text>
</comment>
<feature type="region of interest" description="Disordered" evidence="3">
    <location>
        <begin position="425"/>
        <end position="598"/>
    </location>
</feature>
<dbReference type="SMART" id="SM00717">
    <property type="entry name" value="SANT"/>
    <property type="match status" value="1"/>
</dbReference>
<dbReference type="InterPro" id="IPR009057">
    <property type="entry name" value="Homeodomain-like_sf"/>
</dbReference>
<feature type="region of interest" description="Disordered" evidence="3">
    <location>
        <begin position="317"/>
        <end position="338"/>
    </location>
</feature>
<feature type="compositionally biased region" description="Basic and acidic residues" evidence="3">
    <location>
        <begin position="489"/>
        <end position="498"/>
    </location>
</feature>
<evidence type="ECO:0000259" key="4">
    <source>
        <dbReference type="PROSITE" id="PS50090"/>
    </source>
</evidence>
<dbReference type="CDD" id="cd11660">
    <property type="entry name" value="SANT_TRF"/>
    <property type="match status" value="1"/>
</dbReference>
<evidence type="ECO:0000313" key="7">
    <source>
        <dbReference type="Proteomes" id="UP000593562"/>
    </source>
</evidence>
<evidence type="ECO:0000256" key="2">
    <source>
        <dbReference type="ARBA" id="ARBA00023242"/>
    </source>
</evidence>
<keyword evidence="7" id="KW-1185">Reference proteome</keyword>
<feature type="domain" description="Myb-like" evidence="4">
    <location>
        <begin position="203"/>
        <end position="256"/>
    </location>
</feature>
<accession>A0A7J7D1A3</accession>
<feature type="compositionally biased region" description="Low complexity" evidence="3">
    <location>
        <begin position="425"/>
        <end position="445"/>
    </location>
</feature>
<dbReference type="Proteomes" id="UP000593562">
    <property type="component" value="Unassembled WGS sequence"/>
</dbReference>
<dbReference type="Gene3D" id="1.10.10.60">
    <property type="entry name" value="Homeodomain-like"/>
    <property type="match status" value="1"/>
</dbReference>
<dbReference type="InParanoid" id="A0A7J7D1A3"/>
<feature type="compositionally biased region" description="Polar residues" evidence="3">
    <location>
        <begin position="323"/>
        <end position="338"/>
    </location>
</feature>
<gene>
    <name evidence="6" type="ORF">HS088_TW11G00211</name>
</gene>
<proteinExistence type="predicted"/>
<feature type="domain" description="HTH myb-type" evidence="5">
    <location>
        <begin position="203"/>
        <end position="260"/>
    </location>
</feature>
<dbReference type="PROSITE" id="PS50090">
    <property type="entry name" value="MYB_LIKE"/>
    <property type="match status" value="1"/>
</dbReference>
<evidence type="ECO:0000313" key="6">
    <source>
        <dbReference type="EMBL" id="KAF5740145.1"/>
    </source>
</evidence>
<dbReference type="PANTHER" id="PTHR47206">
    <property type="entry name" value="HOMEODOMAIN-LIKE SUPERFAMILY PROTEIN"/>
    <property type="match status" value="1"/>
</dbReference>
<dbReference type="PANTHER" id="PTHR47206:SF1">
    <property type="entry name" value="HOMEODOMAIN-LIKE SUPERFAMILY PROTEIN"/>
    <property type="match status" value="1"/>
</dbReference>
<dbReference type="Pfam" id="PF00249">
    <property type="entry name" value="Myb_DNA-binding"/>
    <property type="match status" value="1"/>
</dbReference>
<evidence type="ECO:0000256" key="1">
    <source>
        <dbReference type="ARBA" id="ARBA00004123"/>
    </source>
</evidence>
<comment type="subcellular location">
    <subcellularLocation>
        <location evidence="1">Nucleus</location>
    </subcellularLocation>
</comment>
<dbReference type="InterPro" id="IPR001005">
    <property type="entry name" value="SANT/Myb"/>
</dbReference>
<protein>
    <recommendedName>
        <fullName evidence="8">Homeodomain-like superfamily protein</fullName>
    </recommendedName>
</protein>
<keyword evidence="2" id="KW-0539">Nucleus</keyword>
<feature type="compositionally biased region" description="Polar residues" evidence="3">
    <location>
        <begin position="526"/>
        <end position="536"/>
    </location>
</feature>
<dbReference type="SUPFAM" id="SSF46689">
    <property type="entry name" value="Homeodomain-like"/>
    <property type="match status" value="1"/>
</dbReference>
<feature type="compositionally biased region" description="Basic and acidic residues" evidence="3">
    <location>
        <begin position="542"/>
        <end position="557"/>
    </location>
</feature>
<dbReference type="EMBL" id="JAAARO010000011">
    <property type="protein sequence ID" value="KAF5740145.1"/>
    <property type="molecule type" value="Genomic_DNA"/>
</dbReference>
<evidence type="ECO:0008006" key="8">
    <source>
        <dbReference type="Google" id="ProtNLM"/>
    </source>
</evidence>
<feature type="compositionally biased region" description="Polar residues" evidence="3">
    <location>
        <begin position="447"/>
        <end position="475"/>
    </location>
</feature>
<organism evidence="6 7">
    <name type="scientific">Tripterygium wilfordii</name>
    <name type="common">Thunder God vine</name>
    <dbReference type="NCBI Taxonomy" id="458696"/>
    <lineage>
        <taxon>Eukaryota</taxon>
        <taxon>Viridiplantae</taxon>
        <taxon>Streptophyta</taxon>
        <taxon>Embryophyta</taxon>
        <taxon>Tracheophyta</taxon>
        <taxon>Spermatophyta</taxon>
        <taxon>Magnoliopsida</taxon>
        <taxon>eudicotyledons</taxon>
        <taxon>Gunneridae</taxon>
        <taxon>Pentapetalae</taxon>
        <taxon>rosids</taxon>
        <taxon>fabids</taxon>
        <taxon>Celastrales</taxon>
        <taxon>Celastraceae</taxon>
        <taxon>Tripterygium</taxon>
    </lineage>
</organism>
<dbReference type="FunCoup" id="A0A7J7D1A3">
    <property type="interactions" value="446"/>
</dbReference>
<feature type="compositionally biased region" description="Basic and acidic residues" evidence="3">
    <location>
        <begin position="505"/>
        <end position="514"/>
    </location>
</feature>
<reference evidence="6 7" key="1">
    <citation type="journal article" date="2020" name="Nat. Commun.">
        <title>Genome of Tripterygium wilfordii and identification of cytochrome P450 involved in triptolide biosynthesis.</title>
        <authorList>
            <person name="Tu L."/>
            <person name="Su P."/>
            <person name="Zhang Z."/>
            <person name="Gao L."/>
            <person name="Wang J."/>
            <person name="Hu T."/>
            <person name="Zhou J."/>
            <person name="Zhang Y."/>
            <person name="Zhao Y."/>
            <person name="Liu Y."/>
            <person name="Song Y."/>
            <person name="Tong Y."/>
            <person name="Lu Y."/>
            <person name="Yang J."/>
            <person name="Xu C."/>
            <person name="Jia M."/>
            <person name="Peters R.J."/>
            <person name="Huang L."/>
            <person name="Gao W."/>
        </authorList>
    </citation>
    <scope>NUCLEOTIDE SEQUENCE [LARGE SCALE GENOMIC DNA]</scope>
    <source>
        <strain evidence="7">cv. XIE 37</strain>
        <tissue evidence="6">Leaf</tissue>
    </source>
</reference>
<dbReference type="PROSITE" id="PS51294">
    <property type="entry name" value="HTH_MYB"/>
    <property type="match status" value="1"/>
</dbReference>
<dbReference type="AlphaFoldDB" id="A0A7J7D1A3"/>
<evidence type="ECO:0000259" key="5">
    <source>
        <dbReference type="PROSITE" id="PS51294"/>
    </source>
</evidence>
<sequence>MTDKPTETPAKKQKGLVSEGDISTLLQRYNATALLALLQEVAQSPEVKIDWEALVKKTSTGISNAREYQMLWRHLAYCHPMLDKLDDGAQPLDDDSDLEYEVEAFPGVTSEASTEAAACVKVLIASDFLRDSGLSDSSTVEAPLTINFPSGHSQLLRATSDTTQPAGSMPGVNITVPVSVQKQPLPIVPSAGVSDLNGTGNRGSKRARKQWSKEEDNELMEAVRKCGEGNWANIIRGDFNIDRTASQLSQRWATIRKRKGNLSKGVNSNGSELSEAMKTARHALDIPENMNLMAATNNSAGTALNSSSYKSGLATTVAEGSPASGSSTRTRGQSQQGAVLALSSSGRAASFAAKSQVTTKLTSPKSNHCQDSVRATAVAVGARIASTSDADSLMKAAKAKNAVHMMPTGGSNVHYRSASLAAPVSTYPAAPPSASCPAPAKGAPSVASATSMSLPSEETNPATNSMTSKLQTKSQTAEESKVRGANNQTEREVSDDGLHLSAGEPSKEVQEVKPDLPSSEAELRSQVAQCKNPNRSSDTEMTECRQEEVDVNRHEESPNPNVDDVKGSPVKGKNQSATEEKGNDNCSNDKGVDLPSTVADGCTEKQEVVVKAEAGCRE</sequence>
<dbReference type="GO" id="GO:0005634">
    <property type="term" value="C:nucleus"/>
    <property type="evidence" value="ECO:0007669"/>
    <property type="project" value="UniProtKB-SubCell"/>
</dbReference>